<dbReference type="AlphaFoldDB" id="E5ACY4"/>
<protein>
    <submittedName>
        <fullName evidence="1">Predicted protein</fullName>
    </submittedName>
</protein>
<dbReference type="InParanoid" id="E5ACY4"/>
<name>E5ACY4_LEPMJ</name>
<organism evidence="1 2">
    <name type="scientific">Leptosphaeria maculans (strain JN3 / isolate v23.1.3 / race Av1-4-5-6-7-8)</name>
    <name type="common">Blackleg fungus</name>
    <name type="synonym">Phoma lingam</name>
    <dbReference type="NCBI Taxonomy" id="985895"/>
    <lineage>
        <taxon>Eukaryota</taxon>
        <taxon>Fungi</taxon>
        <taxon>Dikarya</taxon>
        <taxon>Ascomycota</taxon>
        <taxon>Pezizomycotina</taxon>
        <taxon>Dothideomycetes</taxon>
        <taxon>Pleosporomycetidae</taxon>
        <taxon>Pleosporales</taxon>
        <taxon>Pleosporineae</taxon>
        <taxon>Leptosphaeriaceae</taxon>
        <taxon>Plenodomus</taxon>
        <taxon>Plenodomus lingam/Leptosphaeria maculans species complex</taxon>
    </lineage>
</organism>
<evidence type="ECO:0000313" key="1">
    <source>
        <dbReference type="EMBL" id="CBY02336.1"/>
    </source>
</evidence>
<evidence type="ECO:0000313" key="2">
    <source>
        <dbReference type="Proteomes" id="UP000002668"/>
    </source>
</evidence>
<reference evidence="2" key="1">
    <citation type="journal article" date="2011" name="Nat. Commun.">
        <title>Effector diversification within compartments of the Leptosphaeria maculans genome affected by Repeat-Induced Point mutations.</title>
        <authorList>
            <person name="Rouxel T."/>
            <person name="Grandaubert J."/>
            <person name="Hane J.K."/>
            <person name="Hoede C."/>
            <person name="van de Wouw A.P."/>
            <person name="Couloux A."/>
            <person name="Dominguez V."/>
            <person name="Anthouard V."/>
            <person name="Bally P."/>
            <person name="Bourras S."/>
            <person name="Cozijnsen A.J."/>
            <person name="Ciuffetti L.M."/>
            <person name="Degrave A."/>
            <person name="Dilmaghani A."/>
            <person name="Duret L."/>
            <person name="Fudal I."/>
            <person name="Goodwin S.B."/>
            <person name="Gout L."/>
            <person name="Glaser N."/>
            <person name="Linglin J."/>
            <person name="Kema G.H.J."/>
            <person name="Lapalu N."/>
            <person name="Lawrence C.B."/>
            <person name="May K."/>
            <person name="Meyer M."/>
            <person name="Ollivier B."/>
            <person name="Poulain J."/>
            <person name="Schoch C.L."/>
            <person name="Simon A."/>
            <person name="Spatafora J.W."/>
            <person name="Stachowiak A."/>
            <person name="Turgeon B.G."/>
            <person name="Tyler B.M."/>
            <person name="Vincent D."/>
            <person name="Weissenbach J."/>
            <person name="Amselem J."/>
            <person name="Quesneville H."/>
            <person name="Oliver R.P."/>
            <person name="Wincker P."/>
            <person name="Balesdent M.-H."/>
            <person name="Howlett B.J."/>
        </authorList>
    </citation>
    <scope>NUCLEOTIDE SEQUENCE [LARGE SCALE GENOMIC DNA]</scope>
    <source>
        <strain evidence="2">JN3 / isolate v23.1.3 / race Av1-4-5-6-7-8</strain>
    </source>
</reference>
<sequence>MSSIKAKRTRSYGPPREECMNTTKNCWHASHQYDDLPQKRDEISEKT</sequence>
<proteinExistence type="predicted"/>
<accession>E5ACY4</accession>
<dbReference type="VEuPathDB" id="FungiDB:LEMA_uP011230.1"/>
<keyword evidence="2" id="KW-1185">Reference proteome</keyword>
<dbReference type="Proteomes" id="UP000002668">
    <property type="component" value="Genome"/>
</dbReference>
<dbReference type="HOGENOM" id="CLU_3175535_0_0_1"/>
<gene>
    <name evidence="1" type="ORF">LEMA_uP011230.1</name>
</gene>
<dbReference type="EMBL" id="FP929139">
    <property type="protein sequence ID" value="CBY02336.1"/>
    <property type="molecule type" value="Genomic_DNA"/>
</dbReference>